<gene>
    <name evidence="2" type="ORF">AXF42_Ash005477</name>
</gene>
<feature type="transmembrane region" description="Helical" evidence="1">
    <location>
        <begin position="242"/>
        <end position="265"/>
    </location>
</feature>
<feature type="transmembrane region" description="Helical" evidence="1">
    <location>
        <begin position="183"/>
        <end position="201"/>
    </location>
</feature>
<keyword evidence="1" id="KW-1133">Transmembrane helix</keyword>
<feature type="transmembrane region" description="Helical" evidence="1">
    <location>
        <begin position="79"/>
        <end position="100"/>
    </location>
</feature>
<dbReference type="STRING" id="1088818.A0A2I0B724"/>
<dbReference type="AlphaFoldDB" id="A0A2I0B724"/>
<evidence type="ECO:0000313" key="2">
    <source>
        <dbReference type="EMBL" id="PKA63582.1"/>
    </source>
</evidence>
<protein>
    <submittedName>
        <fullName evidence="2">Uncharacterized protein</fullName>
    </submittedName>
</protein>
<name>A0A2I0B724_9ASPA</name>
<dbReference type="InterPro" id="IPR021924">
    <property type="entry name" value="DUF3537"/>
</dbReference>
<sequence length="430" mass="48334">MIGENLLQRKPQAGLSRTASNAADELKAFRSCLRWMGVDHSTAGGAVLSWTVFFALNVAVPSISHFVLAYSVHRRPYDAAFQLSLSAAAALAFLCLSSAYRRYGLRRLLFLDELRRESPRVRAGYIAHLTRSFWILSCFVFPCLAVESAYKIWWYLSGVRRIPFLGNAAASDVVACALELASWIYRTGIFLLVCVLIRLICQLQILRLQDFATVFREESEVEAVLRQHLRIRKQLRVTSHRFRSFIVACLIVVTASQFTALLLTTRPYAEVYLFNTGELALCSITLVTGLLLCLRSAAKITHKAQALTSHAAKWHVSATIDSFTPDPEAPLSDTINHAVFVNDASCMEESDDENDDEAKPEDELEDTKLVQPQANTISFQKRQALVTYFENNHAGITIFGFVLDRAWLHTVFMLELSLFLWLLSKTIGIS</sequence>
<dbReference type="Pfam" id="PF12056">
    <property type="entry name" value="DUF3537"/>
    <property type="match status" value="1"/>
</dbReference>
<dbReference type="Proteomes" id="UP000236161">
    <property type="component" value="Unassembled WGS sequence"/>
</dbReference>
<keyword evidence="1" id="KW-0472">Membrane</keyword>
<proteinExistence type="predicted"/>
<keyword evidence="1" id="KW-0812">Transmembrane</keyword>
<evidence type="ECO:0000313" key="3">
    <source>
        <dbReference type="Proteomes" id="UP000236161"/>
    </source>
</evidence>
<organism evidence="2 3">
    <name type="scientific">Apostasia shenzhenica</name>
    <dbReference type="NCBI Taxonomy" id="1088818"/>
    <lineage>
        <taxon>Eukaryota</taxon>
        <taxon>Viridiplantae</taxon>
        <taxon>Streptophyta</taxon>
        <taxon>Embryophyta</taxon>
        <taxon>Tracheophyta</taxon>
        <taxon>Spermatophyta</taxon>
        <taxon>Magnoliopsida</taxon>
        <taxon>Liliopsida</taxon>
        <taxon>Asparagales</taxon>
        <taxon>Orchidaceae</taxon>
        <taxon>Apostasioideae</taxon>
        <taxon>Apostasia</taxon>
    </lineage>
</organism>
<feature type="transmembrane region" description="Helical" evidence="1">
    <location>
        <begin position="43"/>
        <end position="67"/>
    </location>
</feature>
<reference evidence="2 3" key="1">
    <citation type="journal article" date="2017" name="Nature">
        <title>The Apostasia genome and the evolution of orchids.</title>
        <authorList>
            <person name="Zhang G.Q."/>
            <person name="Liu K.W."/>
            <person name="Li Z."/>
            <person name="Lohaus R."/>
            <person name="Hsiao Y.Y."/>
            <person name="Niu S.C."/>
            <person name="Wang J.Y."/>
            <person name="Lin Y.C."/>
            <person name="Xu Q."/>
            <person name="Chen L.J."/>
            <person name="Yoshida K."/>
            <person name="Fujiwara S."/>
            <person name="Wang Z.W."/>
            <person name="Zhang Y.Q."/>
            <person name="Mitsuda N."/>
            <person name="Wang M."/>
            <person name="Liu G.H."/>
            <person name="Pecoraro L."/>
            <person name="Huang H.X."/>
            <person name="Xiao X.J."/>
            <person name="Lin M."/>
            <person name="Wu X.Y."/>
            <person name="Wu W.L."/>
            <person name="Chen Y.Y."/>
            <person name="Chang S.B."/>
            <person name="Sakamoto S."/>
            <person name="Ohme-Takagi M."/>
            <person name="Yagi M."/>
            <person name="Zeng S.J."/>
            <person name="Shen C.Y."/>
            <person name="Yeh C.M."/>
            <person name="Luo Y.B."/>
            <person name="Tsai W.C."/>
            <person name="Van de Peer Y."/>
            <person name="Liu Z.J."/>
        </authorList>
    </citation>
    <scope>NUCLEOTIDE SEQUENCE [LARGE SCALE GENOMIC DNA]</scope>
    <source>
        <strain evidence="3">cv. Shenzhen</strain>
        <tissue evidence="2">Stem</tissue>
    </source>
</reference>
<dbReference type="OrthoDB" id="1916325at2759"/>
<accession>A0A2I0B724</accession>
<dbReference type="EMBL" id="KZ451908">
    <property type="protein sequence ID" value="PKA63582.1"/>
    <property type="molecule type" value="Genomic_DNA"/>
</dbReference>
<keyword evidence="3" id="KW-1185">Reference proteome</keyword>
<dbReference type="PANTHER" id="PTHR31963:SF16">
    <property type="entry name" value="OS06G0635200 PROTEIN"/>
    <property type="match status" value="1"/>
</dbReference>
<feature type="transmembrane region" description="Helical" evidence="1">
    <location>
        <begin position="133"/>
        <end position="156"/>
    </location>
</feature>
<dbReference type="PANTHER" id="PTHR31963">
    <property type="entry name" value="RAS GUANINE NUCLEOTIDE EXCHANGE FACTOR K"/>
    <property type="match status" value="1"/>
</dbReference>
<evidence type="ECO:0000256" key="1">
    <source>
        <dbReference type="SAM" id="Phobius"/>
    </source>
</evidence>
<feature type="transmembrane region" description="Helical" evidence="1">
    <location>
        <begin position="271"/>
        <end position="294"/>
    </location>
</feature>